<name>A0A1Y0IQS7_9BACL</name>
<sequence>MGGNAEEKVLLCYHCGNKTSMKKVAKHTYRDREFLDYENNFWVSYGNEWSIFFCPVCQNVTIEECYWHSEETGPRGEQYYNYRILYPQVNISNTTIPEKVVKAFESAIKVRHIDNNTCVFSLRKTLELICKDQNAQGTKLYEMLNDLYEKGVLPKLLDSMATLLRKAGNEAAHSDEEISDGLVSDLIDFTQTIIEYIYVLPNKLQKIQYHIEKQVSENGRGI</sequence>
<feature type="domain" description="DUF4145" evidence="1">
    <location>
        <begin position="107"/>
        <end position="190"/>
    </location>
</feature>
<accession>A0A1Y0IQS7</accession>
<gene>
    <name evidence="2" type="ORF">CBW65_18725</name>
</gene>
<proteinExistence type="predicted"/>
<dbReference type="EMBL" id="CP021434">
    <property type="protein sequence ID" value="ARU62777.1"/>
    <property type="molecule type" value="Genomic_DNA"/>
</dbReference>
<evidence type="ECO:0000313" key="2">
    <source>
        <dbReference type="EMBL" id="ARU62777.1"/>
    </source>
</evidence>
<dbReference type="InterPro" id="IPR025285">
    <property type="entry name" value="DUF4145"/>
</dbReference>
<dbReference type="Pfam" id="PF13643">
    <property type="entry name" value="DUF4145"/>
    <property type="match status" value="1"/>
</dbReference>
<organism evidence="2 3">
    <name type="scientific">Tumebacillus avium</name>
    <dbReference type="NCBI Taxonomy" id="1903704"/>
    <lineage>
        <taxon>Bacteria</taxon>
        <taxon>Bacillati</taxon>
        <taxon>Bacillota</taxon>
        <taxon>Bacilli</taxon>
        <taxon>Bacillales</taxon>
        <taxon>Alicyclobacillaceae</taxon>
        <taxon>Tumebacillus</taxon>
    </lineage>
</organism>
<dbReference type="Proteomes" id="UP000195437">
    <property type="component" value="Chromosome"/>
</dbReference>
<dbReference type="RefSeq" id="WP_087458127.1">
    <property type="nucleotide sequence ID" value="NZ_CP021434.1"/>
</dbReference>
<dbReference type="OrthoDB" id="2969166at2"/>
<dbReference type="AlphaFoldDB" id="A0A1Y0IQS7"/>
<evidence type="ECO:0000313" key="3">
    <source>
        <dbReference type="Proteomes" id="UP000195437"/>
    </source>
</evidence>
<keyword evidence="3" id="KW-1185">Reference proteome</keyword>
<evidence type="ECO:0000259" key="1">
    <source>
        <dbReference type="Pfam" id="PF13643"/>
    </source>
</evidence>
<protein>
    <recommendedName>
        <fullName evidence="1">DUF4145 domain-containing protein</fullName>
    </recommendedName>
</protein>
<reference evidence="3" key="1">
    <citation type="submission" date="2017-05" db="EMBL/GenBank/DDBJ databases">
        <authorList>
            <person name="Sung H."/>
        </authorList>
    </citation>
    <scope>NUCLEOTIDE SEQUENCE [LARGE SCALE GENOMIC DNA]</scope>
    <source>
        <strain evidence="3">AR23208</strain>
    </source>
</reference>
<dbReference type="KEGG" id="tum:CBW65_18725"/>